<keyword evidence="2" id="KW-1185">Reference proteome</keyword>
<comment type="caution">
    <text evidence="1">The sequence shown here is derived from an EMBL/GenBank/DDBJ whole genome shotgun (WGS) entry which is preliminary data.</text>
</comment>
<reference evidence="1 2" key="1">
    <citation type="submission" date="2021-06" db="EMBL/GenBank/DDBJ databases">
        <title>Caerostris darwini draft genome.</title>
        <authorList>
            <person name="Kono N."/>
            <person name="Arakawa K."/>
        </authorList>
    </citation>
    <scope>NUCLEOTIDE SEQUENCE [LARGE SCALE GENOMIC DNA]</scope>
</reference>
<evidence type="ECO:0000313" key="2">
    <source>
        <dbReference type="Proteomes" id="UP001054837"/>
    </source>
</evidence>
<gene>
    <name evidence="1" type="ORF">CDAR_379571</name>
</gene>
<dbReference type="Proteomes" id="UP001054837">
    <property type="component" value="Unassembled WGS sequence"/>
</dbReference>
<sequence>MCVKLALGLQQKLPATTSPLSKQTDFQNEPVPSFQSSLERNILQNRFFLLGRERMGGWWGRKMLSWRLVFGIDPGFINGADFCPSPGRGEKGF</sequence>
<protein>
    <submittedName>
        <fullName evidence="1">Uncharacterized protein</fullName>
    </submittedName>
</protein>
<evidence type="ECO:0000313" key="1">
    <source>
        <dbReference type="EMBL" id="GIY21537.1"/>
    </source>
</evidence>
<name>A0AAV4RN25_9ARAC</name>
<accession>A0AAV4RN25</accession>
<dbReference type="EMBL" id="BPLQ01006313">
    <property type="protein sequence ID" value="GIY21537.1"/>
    <property type="molecule type" value="Genomic_DNA"/>
</dbReference>
<organism evidence="1 2">
    <name type="scientific">Caerostris darwini</name>
    <dbReference type="NCBI Taxonomy" id="1538125"/>
    <lineage>
        <taxon>Eukaryota</taxon>
        <taxon>Metazoa</taxon>
        <taxon>Ecdysozoa</taxon>
        <taxon>Arthropoda</taxon>
        <taxon>Chelicerata</taxon>
        <taxon>Arachnida</taxon>
        <taxon>Araneae</taxon>
        <taxon>Araneomorphae</taxon>
        <taxon>Entelegynae</taxon>
        <taxon>Araneoidea</taxon>
        <taxon>Araneidae</taxon>
        <taxon>Caerostris</taxon>
    </lineage>
</organism>
<proteinExistence type="predicted"/>
<dbReference type="AlphaFoldDB" id="A0AAV4RN25"/>